<dbReference type="AlphaFoldDB" id="A0A7N4NWR6"/>
<evidence type="ECO:0000313" key="5">
    <source>
        <dbReference type="Proteomes" id="UP000007648"/>
    </source>
</evidence>
<proteinExistence type="predicted"/>
<sequence>MVPSCHDSSMSIRLLYWVAISLMGMGRIAARVTQIPRHLLTRKNQNVTLRCDPIPSHTALFWYHQTQGRELEFLFYLRNNEMVEEAKLLFLKGYSTKWPKQSFSSLKIHSLEPEDSALLFCASSL</sequence>
<dbReference type="InterPro" id="IPR013783">
    <property type="entry name" value="Ig-like_fold"/>
</dbReference>
<dbReference type="GO" id="GO:0007166">
    <property type="term" value="P:cell surface receptor signaling pathway"/>
    <property type="evidence" value="ECO:0007669"/>
    <property type="project" value="TreeGrafter"/>
</dbReference>
<evidence type="ECO:0000313" key="4">
    <source>
        <dbReference type="Ensembl" id="ENSSHAP00000029457.1"/>
    </source>
</evidence>
<dbReference type="GO" id="GO:0002376">
    <property type="term" value="P:immune system process"/>
    <property type="evidence" value="ECO:0007669"/>
    <property type="project" value="UniProtKB-KW"/>
</dbReference>
<keyword evidence="1" id="KW-0732">Signal</keyword>
<organism evidence="4 5">
    <name type="scientific">Sarcophilus harrisii</name>
    <name type="common">Tasmanian devil</name>
    <name type="synonym">Sarcophilus laniarius</name>
    <dbReference type="NCBI Taxonomy" id="9305"/>
    <lineage>
        <taxon>Eukaryota</taxon>
        <taxon>Metazoa</taxon>
        <taxon>Chordata</taxon>
        <taxon>Craniata</taxon>
        <taxon>Vertebrata</taxon>
        <taxon>Euteleostomi</taxon>
        <taxon>Mammalia</taxon>
        <taxon>Metatheria</taxon>
        <taxon>Dasyuromorphia</taxon>
        <taxon>Dasyuridae</taxon>
        <taxon>Sarcophilus</taxon>
    </lineage>
</organism>
<reference evidence="4 5" key="1">
    <citation type="journal article" date="2011" name="Proc. Natl. Acad. Sci. U.S.A.">
        <title>Genetic diversity and population structure of the endangered marsupial Sarcophilus harrisii (Tasmanian devil).</title>
        <authorList>
            <person name="Miller W."/>
            <person name="Hayes V.M."/>
            <person name="Ratan A."/>
            <person name="Petersen D.C."/>
            <person name="Wittekindt N.E."/>
            <person name="Miller J."/>
            <person name="Walenz B."/>
            <person name="Knight J."/>
            <person name="Qi J."/>
            <person name="Zhao F."/>
            <person name="Wang Q."/>
            <person name="Bedoya-Reina O.C."/>
            <person name="Katiyar N."/>
            <person name="Tomsho L.P."/>
            <person name="Kasson L.M."/>
            <person name="Hardie R.A."/>
            <person name="Woodbridge P."/>
            <person name="Tindall E.A."/>
            <person name="Bertelsen M.F."/>
            <person name="Dixon D."/>
            <person name="Pyecroft S."/>
            <person name="Helgen K.M."/>
            <person name="Lesk A.M."/>
            <person name="Pringle T.H."/>
            <person name="Patterson N."/>
            <person name="Zhang Y."/>
            <person name="Kreiss A."/>
            <person name="Woods G.M."/>
            <person name="Jones M.E."/>
            <person name="Schuster S.C."/>
        </authorList>
    </citation>
    <scope>NUCLEOTIDE SEQUENCE [LARGE SCALE GENOMIC DNA]</scope>
</reference>
<reference evidence="4" key="2">
    <citation type="submission" date="2025-08" db="UniProtKB">
        <authorList>
            <consortium name="Ensembl"/>
        </authorList>
    </citation>
    <scope>IDENTIFICATION</scope>
</reference>
<accession>A0A7N4NWR6</accession>
<keyword evidence="2" id="KW-0391">Immunity</keyword>
<dbReference type="GO" id="GO:0005886">
    <property type="term" value="C:plasma membrane"/>
    <property type="evidence" value="ECO:0007669"/>
    <property type="project" value="TreeGrafter"/>
</dbReference>
<dbReference type="InterPro" id="IPR050413">
    <property type="entry name" value="TCR_beta_variable"/>
</dbReference>
<dbReference type="InterPro" id="IPR036179">
    <property type="entry name" value="Ig-like_dom_sf"/>
</dbReference>
<dbReference type="Proteomes" id="UP000007648">
    <property type="component" value="Unassembled WGS sequence"/>
</dbReference>
<dbReference type="GeneTree" id="ENSGT00940000154460"/>
<dbReference type="SUPFAM" id="SSF48726">
    <property type="entry name" value="Immunoglobulin"/>
    <property type="match status" value="1"/>
</dbReference>
<dbReference type="InterPro" id="IPR007110">
    <property type="entry name" value="Ig-like_dom"/>
</dbReference>
<dbReference type="PANTHER" id="PTHR23268">
    <property type="entry name" value="T-CELL RECEPTOR BETA CHAIN"/>
    <property type="match status" value="1"/>
</dbReference>
<name>A0A7N4NWR6_SARHA</name>
<dbReference type="Pfam" id="PF07686">
    <property type="entry name" value="V-set"/>
    <property type="match status" value="1"/>
</dbReference>
<dbReference type="Gene3D" id="2.60.40.10">
    <property type="entry name" value="Immunoglobulins"/>
    <property type="match status" value="1"/>
</dbReference>
<feature type="domain" description="Ig-like" evidence="3">
    <location>
        <begin position="30"/>
        <end position="125"/>
    </location>
</feature>
<dbReference type="Ensembl" id="ENSSHAT00000036167.1">
    <property type="protein sequence ID" value="ENSSHAP00000029457.1"/>
    <property type="gene ID" value="ENSSHAG00000030515.1"/>
</dbReference>
<keyword evidence="5" id="KW-1185">Reference proteome</keyword>
<reference evidence="4" key="3">
    <citation type="submission" date="2025-09" db="UniProtKB">
        <authorList>
            <consortium name="Ensembl"/>
        </authorList>
    </citation>
    <scope>IDENTIFICATION</scope>
</reference>
<dbReference type="PROSITE" id="PS50835">
    <property type="entry name" value="IG_LIKE"/>
    <property type="match status" value="1"/>
</dbReference>
<dbReference type="InterPro" id="IPR013106">
    <property type="entry name" value="Ig_V-set"/>
</dbReference>
<dbReference type="SMART" id="SM00406">
    <property type="entry name" value="IGv"/>
    <property type="match status" value="1"/>
</dbReference>
<protein>
    <recommendedName>
        <fullName evidence="3">Ig-like domain-containing protein</fullName>
    </recommendedName>
</protein>
<dbReference type="PANTHER" id="PTHR23268:SF14">
    <property type="entry name" value="T CELL RECEPTOR BETA VARIABLE 12-3-RELATED"/>
    <property type="match status" value="1"/>
</dbReference>
<evidence type="ECO:0000256" key="1">
    <source>
        <dbReference type="ARBA" id="ARBA00022729"/>
    </source>
</evidence>
<evidence type="ECO:0000256" key="2">
    <source>
        <dbReference type="ARBA" id="ARBA00022859"/>
    </source>
</evidence>
<evidence type="ECO:0000259" key="3">
    <source>
        <dbReference type="PROSITE" id="PS50835"/>
    </source>
</evidence>
<dbReference type="InParanoid" id="A0A7N4NWR6"/>